<gene>
    <name evidence="2" type="ORF">P691DRAFT_664276</name>
</gene>
<dbReference type="AlphaFoldDB" id="A0A9P5XIB9"/>
<evidence type="ECO:0000313" key="2">
    <source>
        <dbReference type="EMBL" id="KAF9450929.1"/>
    </source>
</evidence>
<comment type="caution">
    <text evidence="2">The sequence shown here is derived from an EMBL/GenBank/DDBJ whole genome shotgun (WGS) entry which is preliminary data.</text>
</comment>
<accession>A0A9P5XIB9</accession>
<feature type="region of interest" description="Disordered" evidence="1">
    <location>
        <begin position="1"/>
        <end position="24"/>
    </location>
</feature>
<evidence type="ECO:0000313" key="3">
    <source>
        <dbReference type="Proteomes" id="UP000807342"/>
    </source>
</evidence>
<sequence>MSPHPATTTPTSCPPHHDCSSSNDSGLSVVTTRATALDVCRSIYGETTAPVPSVDALYEANASKYLFSYENPLLTATSRSVIGDIHRLTKQFSSIDIPRPLAALCTLFRLQPPKNALLGWLSGEPLIRALRVWTDVEDVCESESFDSHRKAIVEHTLHILFLPGIHLDGMDQSFSIETSDLHVTPTHDCPPHAPTSPPWLPIPGTSLSVPSPLHFKLHIVTRLSFNEQGLVTHHRDIWDVKDVLGLMPGVSLAQWIGTRIAAAGLSYASRMWSSDCTGDSTARSADPVQYPSKPLATENGIDTTKASEYEHLDIWNSV</sequence>
<protein>
    <submittedName>
        <fullName evidence="2">Uncharacterized protein</fullName>
    </submittedName>
</protein>
<proteinExistence type="predicted"/>
<feature type="compositionally biased region" description="Polar residues" evidence="1">
    <location>
        <begin position="1"/>
        <end position="11"/>
    </location>
</feature>
<keyword evidence="3" id="KW-1185">Reference proteome</keyword>
<dbReference type="OrthoDB" id="9995831at2759"/>
<dbReference type="EMBL" id="MU151094">
    <property type="protein sequence ID" value="KAF9450929.1"/>
    <property type="molecule type" value="Genomic_DNA"/>
</dbReference>
<dbReference type="Proteomes" id="UP000807342">
    <property type="component" value="Unassembled WGS sequence"/>
</dbReference>
<reference evidence="2" key="1">
    <citation type="submission" date="2020-11" db="EMBL/GenBank/DDBJ databases">
        <authorList>
            <consortium name="DOE Joint Genome Institute"/>
            <person name="Ahrendt S."/>
            <person name="Riley R."/>
            <person name="Andreopoulos W."/>
            <person name="Labutti K."/>
            <person name="Pangilinan J."/>
            <person name="Ruiz-Duenas F.J."/>
            <person name="Barrasa J.M."/>
            <person name="Sanchez-Garcia M."/>
            <person name="Camarero S."/>
            <person name="Miyauchi S."/>
            <person name="Serrano A."/>
            <person name="Linde D."/>
            <person name="Babiker R."/>
            <person name="Drula E."/>
            <person name="Ayuso-Fernandez I."/>
            <person name="Pacheco R."/>
            <person name="Padilla G."/>
            <person name="Ferreira P."/>
            <person name="Barriuso J."/>
            <person name="Kellner H."/>
            <person name="Castanera R."/>
            <person name="Alfaro M."/>
            <person name="Ramirez L."/>
            <person name="Pisabarro A.G."/>
            <person name="Kuo A."/>
            <person name="Tritt A."/>
            <person name="Lipzen A."/>
            <person name="He G."/>
            <person name="Yan M."/>
            <person name="Ng V."/>
            <person name="Cullen D."/>
            <person name="Martin F."/>
            <person name="Rosso M.-N."/>
            <person name="Henrissat B."/>
            <person name="Hibbett D."/>
            <person name="Martinez A.T."/>
            <person name="Grigoriev I.V."/>
        </authorList>
    </citation>
    <scope>NUCLEOTIDE SEQUENCE</scope>
    <source>
        <strain evidence="2">MF-IS2</strain>
    </source>
</reference>
<feature type="region of interest" description="Disordered" evidence="1">
    <location>
        <begin position="278"/>
        <end position="299"/>
    </location>
</feature>
<evidence type="ECO:0000256" key="1">
    <source>
        <dbReference type="SAM" id="MobiDB-lite"/>
    </source>
</evidence>
<name>A0A9P5XIB9_9AGAR</name>
<organism evidence="2 3">
    <name type="scientific">Macrolepiota fuliginosa MF-IS2</name>
    <dbReference type="NCBI Taxonomy" id="1400762"/>
    <lineage>
        <taxon>Eukaryota</taxon>
        <taxon>Fungi</taxon>
        <taxon>Dikarya</taxon>
        <taxon>Basidiomycota</taxon>
        <taxon>Agaricomycotina</taxon>
        <taxon>Agaricomycetes</taxon>
        <taxon>Agaricomycetidae</taxon>
        <taxon>Agaricales</taxon>
        <taxon>Agaricineae</taxon>
        <taxon>Agaricaceae</taxon>
        <taxon>Macrolepiota</taxon>
    </lineage>
</organism>